<accession>A0AAE4G856</accession>
<sequence length="240" mass="26325">MLYSQQENEAVSHTAGHDLPSMKVALEELDMQGISRDDRKAKPADAGWRVRLFKNGVYVASRHFRDATYRNSREASLRAAACYRDEKMAECQVTRRKKGGNEVTQLRKSAGKTQKELAALLLVSPGQVSIWENGRVSRPELRIIKAVLAGEVAPGNSDVQIDFYETRKALGLGQEHMATLLACSDSTYGRWERGTVRIPGWASVFVSALANGWVAPLGALGSKISARRKAAPADTSDILP</sequence>
<keyword evidence="1" id="KW-0238">DNA-binding</keyword>
<dbReference type="AlphaFoldDB" id="A0AAE4G856"/>
<dbReference type="Gene3D" id="1.10.260.40">
    <property type="entry name" value="lambda repressor-like DNA-binding domains"/>
    <property type="match status" value="2"/>
</dbReference>
<gene>
    <name evidence="3" type="ORF">RJN63_12290</name>
</gene>
<evidence type="ECO:0000313" key="3">
    <source>
        <dbReference type="EMBL" id="MDT0337614.1"/>
    </source>
</evidence>
<dbReference type="SMART" id="SM00530">
    <property type="entry name" value="HTH_XRE"/>
    <property type="match status" value="2"/>
</dbReference>
<name>A0AAE4G856_9BURK</name>
<dbReference type="CDD" id="cd00093">
    <property type="entry name" value="HTH_XRE"/>
    <property type="match status" value="2"/>
</dbReference>
<evidence type="ECO:0000259" key="2">
    <source>
        <dbReference type="PROSITE" id="PS50943"/>
    </source>
</evidence>
<dbReference type="SUPFAM" id="SSF47413">
    <property type="entry name" value="lambda repressor-like DNA-binding domains"/>
    <property type="match status" value="2"/>
</dbReference>
<dbReference type="GO" id="GO:0003677">
    <property type="term" value="F:DNA binding"/>
    <property type="evidence" value="ECO:0007669"/>
    <property type="project" value="UniProtKB-KW"/>
</dbReference>
<dbReference type="Pfam" id="PF01381">
    <property type="entry name" value="HTH_3"/>
    <property type="match status" value="1"/>
</dbReference>
<dbReference type="EMBL" id="JAVRAA010000005">
    <property type="protein sequence ID" value="MDT0337614.1"/>
    <property type="molecule type" value="Genomic_DNA"/>
</dbReference>
<evidence type="ECO:0000256" key="1">
    <source>
        <dbReference type="ARBA" id="ARBA00023125"/>
    </source>
</evidence>
<proteinExistence type="predicted"/>
<protein>
    <submittedName>
        <fullName evidence="3">Helix-turn-helix domain-containing protein</fullName>
    </submittedName>
</protein>
<dbReference type="InterPro" id="IPR001387">
    <property type="entry name" value="Cro/C1-type_HTH"/>
</dbReference>
<reference evidence="3" key="1">
    <citation type="submission" date="2023-02" db="EMBL/GenBank/DDBJ databases">
        <title>Description of Herbaspirillum huttiense subsp. nephrolepsisexaltata and Herbaspirillum huttiense subsp. lycopersicon.</title>
        <authorList>
            <person name="Poudel M."/>
            <person name="Sharma A."/>
            <person name="Goss E."/>
            <person name="Tapia J.H."/>
            <person name="Harmon C.M."/>
            <person name="Jones J.B."/>
        </authorList>
    </citation>
    <scope>NUCLEOTIDE SEQUENCE</scope>
    <source>
        <strain evidence="3">NC40101</strain>
    </source>
</reference>
<dbReference type="PANTHER" id="PTHR46558">
    <property type="entry name" value="TRACRIPTIONAL REGULATORY PROTEIN-RELATED-RELATED"/>
    <property type="match status" value="1"/>
</dbReference>
<dbReference type="InterPro" id="IPR010982">
    <property type="entry name" value="Lambda_DNA-bd_dom_sf"/>
</dbReference>
<dbReference type="RefSeq" id="WP_284078309.1">
    <property type="nucleotide sequence ID" value="NZ_JAVLSM010000007.1"/>
</dbReference>
<dbReference type="PROSITE" id="PS50943">
    <property type="entry name" value="HTH_CROC1"/>
    <property type="match status" value="1"/>
</dbReference>
<comment type="caution">
    <text evidence="3">The sequence shown here is derived from an EMBL/GenBank/DDBJ whole genome shotgun (WGS) entry which is preliminary data.</text>
</comment>
<dbReference type="PANTHER" id="PTHR46558:SF11">
    <property type="entry name" value="HTH-TYPE TRANSCRIPTIONAL REGULATOR XRE"/>
    <property type="match status" value="1"/>
</dbReference>
<feature type="domain" description="HTH cro/C1-type" evidence="2">
    <location>
        <begin position="103"/>
        <end position="147"/>
    </location>
</feature>
<organism evidence="3">
    <name type="scientific">Herbaspirillum huttiense subsp. nephrolepidis</name>
    <dbReference type="NCBI Taxonomy" id="3075126"/>
    <lineage>
        <taxon>Bacteria</taxon>
        <taxon>Pseudomonadati</taxon>
        <taxon>Pseudomonadota</taxon>
        <taxon>Betaproteobacteria</taxon>
        <taxon>Burkholderiales</taxon>
        <taxon>Oxalobacteraceae</taxon>
        <taxon>Herbaspirillum</taxon>
    </lineage>
</organism>